<dbReference type="PRINTS" id="PR00081">
    <property type="entry name" value="GDHRDH"/>
</dbReference>
<organism evidence="5 6">
    <name type="scientific">Epidermidibacterium keratini</name>
    <dbReference type="NCBI Taxonomy" id="1891644"/>
    <lineage>
        <taxon>Bacteria</taxon>
        <taxon>Bacillati</taxon>
        <taxon>Actinomycetota</taxon>
        <taxon>Actinomycetes</taxon>
        <taxon>Sporichthyales</taxon>
        <taxon>Sporichthyaceae</taxon>
        <taxon>Epidermidibacterium</taxon>
    </lineage>
</organism>
<dbReference type="SUPFAM" id="SSF51735">
    <property type="entry name" value="NAD(P)-binding Rossmann-fold domains"/>
    <property type="match status" value="1"/>
</dbReference>
<proteinExistence type="inferred from homology"/>
<evidence type="ECO:0000259" key="4">
    <source>
        <dbReference type="SMART" id="SM00822"/>
    </source>
</evidence>
<dbReference type="InterPro" id="IPR051687">
    <property type="entry name" value="Peroxisomal_Beta-Oxidation"/>
</dbReference>
<dbReference type="OrthoDB" id="9808187at2"/>
<accession>A0A7L4YPK3</accession>
<dbReference type="SMART" id="SM00822">
    <property type="entry name" value="PKS_KR"/>
    <property type="match status" value="1"/>
</dbReference>
<dbReference type="CDD" id="cd05353">
    <property type="entry name" value="hydroxyacyl-CoA-like_DH_SDR_c-like"/>
    <property type="match status" value="1"/>
</dbReference>
<dbReference type="InParanoid" id="A0A7L4YPK3"/>
<dbReference type="InterPro" id="IPR036291">
    <property type="entry name" value="NAD(P)-bd_dom_sf"/>
</dbReference>
<name>A0A7L4YPK3_9ACTN</name>
<reference evidence="5 6" key="1">
    <citation type="journal article" date="2018" name="Int. J. Syst. Evol. Microbiol.">
        <title>Epidermidibacterium keratini gen. nov., sp. nov., a member of the family Sporichthyaceae, isolated from keratin epidermis.</title>
        <authorList>
            <person name="Lee D.G."/>
            <person name="Trujillo M.E."/>
            <person name="Kang S."/>
            <person name="Nam J.J."/>
            <person name="Kim Y.J."/>
        </authorList>
    </citation>
    <scope>NUCLEOTIDE SEQUENCE [LARGE SCALE GENOMIC DNA]</scope>
    <source>
        <strain evidence="5 6">EPI-7</strain>
    </source>
</reference>
<dbReference type="Proteomes" id="UP000463857">
    <property type="component" value="Chromosome"/>
</dbReference>
<dbReference type="PANTHER" id="PTHR45024:SF2">
    <property type="entry name" value="SCP2 DOMAIN-CONTAINING PROTEIN"/>
    <property type="match status" value="1"/>
</dbReference>
<dbReference type="PRINTS" id="PR00080">
    <property type="entry name" value="SDRFAMILY"/>
</dbReference>
<comment type="similarity">
    <text evidence="1 3">Belongs to the short-chain dehydrogenases/reductases (SDR) family.</text>
</comment>
<dbReference type="PANTHER" id="PTHR45024">
    <property type="entry name" value="DEHYDROGENASES, SHORT CHAIN"/>
    <property type="match status" value="1"/>
</dbReference>
<dbReference type="InterPro" id="IPR020904">
    <property type="entry name" value="Sc_DH/Rdtase_CS"/>
</dbReference>
<dbReference type="RefSeq" id="WP_159546348.1">
    <property type="nucleotide sequence ID" value="NZ_CP047156.1"/>
</dbReference>
<dbReference type="EMBL" id="CP047156">
    <property type="protein sequence ID" value="QHC01211.1"/>
    <property type="molecule type" value="Genomic_DNA"/>
</dbReference>
<evidence type="ECO:0000256" key="2">
    <source>
        <dbReference type="ARBA" id="ARBA00023002"/>
    </source>
</evidence>
<dbReference type="Pfam" id="PF00106">
    <property type="entry name" value="adh_short"/>
    <property type="match status" value="1"/>
</dbReference>
<evidence type="ECO:0000313" key="6">
    <source>
        <dbReference type="Proteomes" id="UP000463857"/>
    </source>
</evidence>
<evidence type="ECO:0000313" key="5">
    <source>
        <dbReference type="EMBL" id="QHC01211.1"/>
    </source>
</evidence>
<dbReference type="AlphaFoldDB" id="A0A7L4YPK3"/>
<dbReference type="InterPro" id="IPR057326">
    <property type="entry name" value="KR_dom"/>
</dbReference>
<dbReference type="Gene3D" id="3.40.50.720">
    <property type="entry name" value="NAD(P)-binding Rossmann-like Domain"/>
    <property type="match status" value="1"/>
</dbReference>
<protein>
    <submittedName>
        <fullName evidence="5">SDR family NAD(P)-dependent oxidoreductase</fullName>
    </submittedName>
</protein>
<gene>
    <name evidence="5" type="ORF">EK0264_13545</name>
</gene>
<evidence type="ECO:0000256" key="3">
    <source>
        <dbReference type="RuleBase" id="RU000363"/>
    </source>
</evidence>
<dbReference type="InterPro" id="IPR002347">
    <property type="entry name" value="SDR_fam"/>
</dbReference>
<dbReference type="PROSITE" id="PS00061">
    <property type="entry name" value="ADH_SHORT"/>
    <property type="match status" value="1"/>
</dbReference>
<dbReference type="KEGG" id="eke:EK0264_13545"/>
<feature type="domain" description="Ketoreductase" evidence="4">
    <location>
        <begin position="7"/>
        <end position="203"/>
    </location>
</feature>
<dbReference type="GO" id="GO:0016491">
    <property type="term" value="F:oxidoreductase activity"/>
    <property type="evidence" value="ECO:0007669"/>
    <property type="project" value="UniProtKB-KW"/>
</dbReference>
<dbReference type="FunCoup" id="A0A7L4YPK3">
    <property type="interactions" value="2"/>
</dbReference>
<keyword evidence="6" id="KW-1185">Reference proteome</keyword>
<keyword evidence="2" id="KW-0560">Oxidoreductase</keyword>
<sequence length="290" mass="30151">MTGVAGRRIVVTGAGGGLGREYAKLLAREGAKVVVNDLGGSRDGSGGGSAMADAVVKEIQDEGGEAVANYDSVATPEGGQGVVQSCVDAFGGIDGVVNNAGILRDVSFAKMDDAAWDAVLQVHLYGAYYVTHAAWPHFREQKHGRIVVATSTSGIYGNFGQANYGAAKLGLVGMINTLALEGAKYNINANAVAPIAATRMTEDIAPQEWLDKLPPEYVAPIVGYLMSDESTDTGSVFIAGGGQVQRVAYFASAGHTFSEVPTLAEVADTWEQIVDMSQAKEGKQVSTSQS</sequence>
<evidence type="ECO:0000256" key="1">
    <source>
        <dbReference type="ARBA" id="ARBA00006484"/>
    </source>
</evidence>